<dbReference type="AlphaFoldDB" id="A0A1X9NFW9"/>
<organism evidence="1 2">
    <name type="scientific">Oceanicoccus sagamiensis</name>
    <dbReference type="NCBI Taxonomy" id="716816"/>
    <lineage>
        <taxon>Bacteria</taxon>
        <taxon>Pseudomonadati</taxon>
        <taxon>Pseudomonadota</taxon>
        <taxon>Gammaproteobacteria</taxon>
        <taxon>Cellvibrionales</taxon>
        <taxon>Spongiibacteraceae</taxon>
        <taxon>Oceanicoccus</taxon>
    </lineage>
</organism>
<keyword evidence="2" id="KW-1185">Reference proteome</keyword>
<evidence type="ECO:0000313" key="1">
    <source>
        <dbReference type="EMBL" id="ARN74765.1"/>
    </source>
</evidence>
<accession>A0A1X9NFW9</accession>
<proteinExistence type="predicted"/>
<evidence type="ECO:0008006" key="3">
    <source>
        <dbReference type="Google" id="ProtNLM"/>
    </source>
</evidence>
<dbReference type="OrthoDB" id="6386104at2"/>
<name>A0A1X9NFW9_9GAMM</name>
<dbReference type="EMBL" id="CP019343">
    <property type="protein sequence ID" value="ARN74765.1"/>
    <property type="molecule type" value="Genomic_DNA"/>
</dbReference>
<evidence type="ECO:0000313" key="2">
    <source>
        <dbReference type="Proteomes" id="UP000193450"/>
    </source>
</evidence>
<reference evidence="1 2" key="1">
    <citation type="submission" date="2016-11" db="EMBL/GenBank/DDBJ databases">
        <title>Trade-off between light-utilization and light-protection in marine flavobacteria.</title>
        <authorList>
            <person name="Kumagai Y."/>
        </authorList>
    </citation>
    <scope>NUCLEOTIDE SEQUENCE [LARGE SCALE GENOMIC DNA]</scope>
    <source>
        <strain evidence="1 2">NBRC 107125</strain>
    </source>
</reference>
<dbReference type="KEGG" id="osg:BST96_11935"/>
<dbReference type="Proteomes" id="UP000193450">
    <property type="component" value="Chromosome"/>
</dbReference>
<gene>
    <name evidence="1" type="ORF">BST96_11935</name>
</gene>
<protein>
    <recommendedName>
        <fullName evidence="3">STAS/SEC14 domain-containing protein</fullName>
    </recommendedName>
</protein>
<sequence length="125" mass="13812">MPIALHWETPSLLLIEYTGEVTGDEALDATLAMSNDKCYESLETIIVNGSALHKTVVSEQDIEKVAAVSVAQSKSKPTMKVIMIMGQDEASQSLAAFYQFLMHDTGWQIELVHTESEARERLNSP</sequence>
<dbReference type="RefSeq" id="WP_085758926.1">
    <property type="nucleotide sequence ID" value="NZ_CP019343.1"/>
</dbReference>